<dbReference type="EMBL" id="CP040915">
    <property type="protein sequence ID" value="QDC26181.1"/>
    <property type="molecule type" value="Genomic_DNA"/>
</dbReference>
<evidence type="ECO:0000313" key="4">
    <source>
        <dbReference type="Proteomes" id="UP000314616"/>
    </source>
</evidence>
<evidence type="ECO:0000259" key="2">
    <source>
        <dbReference type="Pfam" id="PF08327"/>
    </source>
</evidence>
<dbReference type="InterPro" id="IPR013538">
    <property type="entry name" value="ASHA1/2-like_C"/>
</dbReference>
<dbReference type="KEGG" id="gyu:FE374_17605"/>
<proteinExistence type="inferred from homology"/>
<dbReference type="SUPFAM" id="SSF55961">
    <property type="entry name" value="Bet v1-like"/>
    <property type="match status" value="1"/>
</dbReference>
<dbReference type="Proteomes" id="UP000314616">
    <property type="component" value="Chromosome"/>
</dbReference>
<dbReference type="RefSeq" id="WP_139930665.1">
    <property type="nucleotide sequence ID" value="NZ_CP040915.1"/>
</dbReference>
<dbReference type="AlphaFoldDB" id="A0A5B8C9G1"/>
<dbReference type="OrthoDB" id="8117292at2"/>
<dbReference type="Gene3D" id="3.30.530.20">
    <property type="match status" value="1"/>
</dbReference>
<dbReference type="InterPro" id="IPR023393">
    <property type="entry name" value="START-like_dom_sf"/>
</dbReference>
<organism evidence="3 4">
    <name type="scientific">Georgenia yuyongxinii</name>
    <dbReference type="NCBI Taxonomy" id="2589797"/>
    <lineage>
        <taxon>Bacteria</taxon>
        <taxon>Bacillati</taxon>
        <taxon>Actinomycetota</taxon>
        <taxon>Actinomycetes</taxon>
        <taxon>Micrococcales</taxon>
        <taxon>Bogoriellaceae</taxon>
        <taxon>Georgenia</taxon>
    </lineage>
</organism>
<comment type="similarity">
    <text evidence="1">Belongs to the AHA1 family.</text>
</comment>
<name>A0A5B8C9G1_9MICO</name>
<reference evidence="3 4" key="1">
    <citation type="submission" date="2019-05" db="EMBL/GenBank/DDBJ databases">
        <title>Georgenia *** sp. nov., and Georgenia *** sp. nov., isolated from the intestinal contents of plateau pika (Ochotona curzoniae) in the Qinghai-Tibet plateau of China.</title>
        <authorList>
            <person name="Tian Z."/>
        </authorList>
    </citation>
    <scope>NUCLEOTIDE SEQUENCE [LARGE SCALE GENOMIC DNA]</scope>
    <source>
        <strain evidence="3 4">Z443</strain>
    </source>
</reference>
<gene>
    <name evidence="3" type="ORF">FE374_17605</name>
</gene>
<feature type="domain" description="Activator of Hsp90 ATPase homologue 1/2-like C-terminal" evidence="2">
    <location>
        <begin position="26"/>
        <end position="141"/>
    </location>
</feature>
<sequence>MAPQPSGALARTPSGLDLILVREFASPPAQVWATLTESARTVKWFGSWTGTPGTGGVVRVRMVHEEGEHETTARIDACEPPKHLAVTTGEEAGGWRLEMFLVDSGDGGTILRFVHHLPADAPVADTGVGWDFYLDNFAAAHEDRPLVMWDDYYPALLPYYEALAEQA</sequence>
<evidence type="ECO:0000256" key="1">
    <source>
        <dbReference type="ARBA" id="ARBA00006817"/>
    </source>
</evidence>
<accession>A0A5B8C9G1</accession>
<protein>
    <submittedName>
        <fullName evidence="3">SRPBCC family protein</fullName>
    </submittedName>
</protein>
<evidence type="ECO:0000313" key="3">
    <source>
        <dbReference type="EMBL" id="QDC26181.1"/>
    </source>
</evidence>
<dbReference type="CDD" id="cd08899">
    <property type="entry name" value="SRPBCC_CalC_Aha1-like_6"/>
    <property type="match status" value="1"/>
</dbReference>
<dbReference type="Pfam" id="PF08327">
    <property type="entry name" value="AHSA1"/>
    <property type="match status" value="1"/>
</dbReference>